<dbReference type="EMBL" id="JAAMOB010000016">
    <property type="protein sequence ID" value="KAF4103573.1"/>
    <property type="molecule type" value="Genomic_DNA"/>
</dbReference>
<protein>
    <submittedName>
        <fullName evidence="2">Uncharacterized protein</fullName>
    </submittedName>
</protein>
<organism evidence="2 3">
    <name type="scientific">Onychostoma macrolepis</name>
    <dbReference type="NCBI Taxonomy" id="369639"/>
    <lineage>
        <taxon>Eukaryota</taxon>
        <taxon>Metazoa</taxon>
        <taxon>Chordata</taxon>
        <taxon>Craniata</taxon>
        <taxon>Vertebrata</taxon>
        <taxon>Euteleostomi</taxon>
        <taxon>Actinopterygii</taxon>
        <taxon>Neopterygii</taxon>
        <taxon>Teleostei</taxon>
        <taxon>Ostariophysi</taxon>
        <taxon>Cypriniformes</taxon>
        <taxon>Cyprinidae</taxon>
        <taxon>Acrossocheilinae</taxon>
        <taxon>Onychostoma</taxon>
    </lineage>
</organism>
<gene>
    <name evidence="2" type="ORF">G5714_016456</name>
</gene>
<keyword evidence="3" id="KW-1185">Reference proteome</keyword>
<accession>A0A7J6CA82</accession>
<comment type="caution">
    <text evidence="2">The sequence shown here is derived from an EMBL/GenBank/DDBJ whole genome shotgun (WGS) entry which is preliminary data.</text>
</comment>
<dbReference type="Proteomes" id="UP000579812">
    <property type="component" value="Unassembled WGS sequence"/>
</dbReference>
<proteinExistence type="predicted"/>
<evidence type="ECO:0000256" key="1">
    <source>
        <dbReference type="SAM" id="MobiDB-lite"/>
    </source>
</evidence>
<evidence type="ECO:0000313" key="3">
    <source>
        <dbReference type="Proteomes" id="UP000579812"/>
    </source>
</evidence>
<reference evidence="2 3" key="1">
    <citation type="submission" date="2020-04" db="EMBL/GenBank/DDBJ databases">
        <title>Chromosome-level genome assembly of a cyprinid fish Onychostoma macrolepis by integration of Nanopore Sequencing, Bionano and Hi-C technology.</title>
        <authorList>
            <person name="Wang D."/>
        </authorList>
    </citation>
    <scope>NUCLEOTIDE SEQUENCE [LARGE SCALE GENOMIC DNA]</scope>
    <source>
        <strain evidence="2">SWU-2019</strain>
        <tissue evidence="2">Muscle</tissue>
    </source>
</reference>
<name>A0A7J6CA82_9TELE</name>
<feature type="compositionally biased region" description="Polar residues" evidence="1">
    <location>
        <begin position="52"/>
        <end position="79"/>
    </location>
</feature>
<feature type="region of interest" description="Disordered" evidence="1">
    <location>
        <begin position="1"/>
        <end position="114"/>
    </location>
</feature>
<dbReference type="AlphaFoldDB" id="A0A7J6CA82"/>
<evidence type="ECO:0000313" key="2">
    <source>
        <dbReference type="EMBL" id="KAF4103573.1"/>
    </source>
</evidence>
<sequence>MSWNPELTPVPKFNPDFAHVPELRPELTSTPEYSPIKAPESAPESAPELNREPTQVSDPPKPSTTSMGEMTTADVSNQPPAVEDPKCSHTTQPKAGLPDTPKATGSVTGPPSMPQQYLHYLIKLNGHYL</sequence>